<keyword evidence="4 12" id="KW-0812">Transmembrane</keyword>
<dbReference type="OrthoDB" id="9812372at2"/>
<dbReference type="SUPFAM" id="SSF109998">
    <property type="entry name" value="Triger factor/SurA peptide-binding domain-like"/>
    <property type="match status" value="1"/>
</dbReference>
<feature type="transmembrane region" description="Helical" evidence="12">
    <location>
        <begin position="12"/>
        <end position="31"/>
    </location>
</feature>
<keyword evidence="6 12" id="KW-0472">Membrane</keyword>
<evidence type="ECO:0000256" key="10">
    <source>
        <dbReference type="ARBA" id="ARBA00042775"/>
    </source>
</evidence>
<keyword evidence="3" id="KW-0997">Cell inner membrane</keyword>
<dbReference type="GO" id="GO:0005886">
    <property type="term" value="C:plasma membrane"/>
    <property type="evidence" value="ECO:0007669"/>
    <property type="project" value="UniProtKB-SubCell"/>
</dbReference>
<sequence length="636" mass="71538">MIGKFNSFQKSWIWKIIPLAIAIPFVIQTITGSNLGTPQKNYLVSFKDKNAGILYSEFQQVYQQQYNRLLQQFGQEEFEKFMTPENDQLLKNSVLDSLINDRLRVFYANDIGVTVSEDDIINNIRNNKAFWVNGKYSEDRIKMFLQYYNMTTQQYFALLSNNIKDEAVSTFLNNSVVVTPQEVAINARLALPSAQIQVATVEAKDYVNDITPTEEQLTNYYNKHKADYAIPAEATISYIRYNRNEFLKNVAAPTDAEIKEYFDSHQDQFAQYTYNLNDIVVKTQAAADDVLAALDSGMSFADAAKEYSTDLGSKNKGGSLGTLKASDLPEALAKVVEIMGEKTHSLAIKTDDGNFHILYLNSKAFSSTSLEEAKAQISQTLLQAKQQTYLQDLFAKVSNIVEEGGNIEAVAKVLGLKVETTQAFTQEDAPEVLPKDVVKLAFNGTLEAGKVNAPQGVQDTQDEIVVQLDSFKDTVYRPLDEVKADVIAKTKLDIAQNSQITRLKQVANDLNMPNVTEAKQQEILDQAGIKLSELRTLPFYQQGKDNLPFYKYLFTESYNGHKVDYITVPVEDSHIVYLIAVHGFTTDKVSPEVENAFKSQIEQVATQSYVDNFMQSLRTVYEVKINYDLLGSSSDN</sequence>
<dbReference type="InterPro" id="IPR052029">
    <property type="entry name" value="PpiD_chaperone"/>
</dbReference>
<evidence type="ECO:0000256" key="11">
    <source>
        <dbReference type="PROSITE-ProRule" id="PRU00278"/>
    </source>
</evidence>
<keyword evidence="11" id="KW-0697">Rotamase</keyword>
<feature type="domain" description="PpiC" evidence="13">
    <location>
        <begin position="271"/>
        <end position="362"/>
    </location>
</feature>
<dbReference type="SUPFAM" id="SSF54534">
    <property type="entry name" value="FKBP-like"/>
    <property type="match status" value="1"/>
</dbReference>
<evidence type="ECO:0000256" key="8">
    <source>
        <dbReference type="ARBA" id="ARBA00038408"/>
    </source>
</evidence>
<evidence type="ECO:0000256" key="5">
    <source>
        <dbReference type="ARBA" id="ARBA00022989"/>
    </source>
</evidence>
<dbReference type="PANTHER" id="PTHR47529:SF1">
    <property type="entry name" value="PERIPLASMIC CHAPERONE PPID"/>
    <property type="match status" value="1"/>
</dbReference>
<evidence type="ECO:0000256" key="12">
    <source>
        <dbReference type="SAM" id="Phobius"/>
    </source>
</evidence>
<dbReference type="Proteomes" id="UP000265916">
    <property type="component" value="Unassembled WGS sequence"/>
</dbReference>
<evidence type="ECO:0000256" key="1">
    <source>
        <dbReference type="ARBA" id="ARBA00004382"/>
    </source>
</evidence>
<evidence type="ECO:0000256" key="3">
    <source>
        <dbReference type="ARBA" id="ARBA00022519"/>
    </source>
</evidence>
<accession>A0A3A1Y9A6</accession>
<keyword evidence="5 12" id="KW-1133">Transmembrane helix</keyword>
<dbReference type="Pfam" id="PF13145">
    <property type="entry name" value="Rotamase_2"/>
    <property type="match status" value="1"/>
</dbReference>
<gene>
    <name evidence="14" type="ORF">CKF58_07510</name>
</gene>
<comment type="similarity">
    <text evidence="8">Belongs to the PpiD chaperone family.</text>
</comment>
<name>A0A3A1Y9A6_9GAMM</name>
<proteinExistence type="inferred from homology"/>
<dbReference type="RefSeq" id="WP_119532553.1">
    <property type="nucleotide sequence ID" value="NZ_JBHSSP010000032.1"/>
</dbReference>
<dbReference type="Gene3D" id="1.10.4030.10">
    <property type="entry name" value="Porin chaperone SurA, peptide-binding domain"/>
    <property type="match status" value="1"/>
</dbReference>
<keyword evidence="11" id="KW-0413">Isomerase</keyword>
<dbReference type="PROSITE" id="PS01096">
    <property type="entry name" value="PPIC_PPIASE_1"/>
    <property type="match status" value="1"/>
</dbReference>
<protein>
    <recommendedName>
        <fullName evidence="9">Periplasmic chaperone PpiD</fullName>
    </recommendedName>
    <alternativeName>
        <fullName evidence="10">Periplasmic folding chaperone</fullName>
    </alternativeName>
</protein>
<dbReference type="PANTHER" id="PTHR47529">
    <property type="entry name" value="PEPTIDYL-PROLYL CIS-TRANS ISOMERASE D"/>
    <property type="match status" value="1"/>
</dbReference>
<reference evidence="14 15" key="1">
    <citation type="submission" date="2017-08" db="EMBL/GenBank/DDBJ databases">
        <title>Reclassification of Bisgaard taxon 37 and 44.</title>
        <authorList>
            <person name="Christensen H."/>
        </authorList>
    </citation>
    <scope>NUCLEOTIDE SEQUENCE [LARGE SCALE GENOMIC DNA]</scope>
    <source>
        <strain evidence="14 15">111</strain>
    </source>
</reference>
<dbReference type="InterPro" id="IPR027304">
    <property type="entry name" value="Trigger_fact/SurA_dom_sf"/>
</dbReference>
<dbReference type="Pfam" id="PF13624">
    <property type="entry name" value="SurA_N_3"/>
    <property type="match status" value="1"/>
</dbReference>
<dbReference type="EMBL" id="NRJG01000165">
    <property type="protein sequence ID" value="RIY34883.1"/>
    <property type="molecule type" value="Genomic_DNA"/>
</dbReference>
<dbReference type="InterPro" id="IPR046357">
    <property type="entry name" value="PPIase_dom_sf"/>
</dbReference>
<comment type="subcellular location">
    <subcellularLocation>
        <location evidence="1">Cell inner membrane</location>
        <topology evidence="1">Single-pass type II membrane protein</topology>
        <orientation evidence="1">Periplasmic side</orientation>
    </subcellularLocation>
</comment>
<evidence type="ECO:0000256" key="2">
    <source>
        <dbReference type="ARBA" id="ARBA00022475"/>
    </source>
</evidence>
<comment type="caution">
    <text evidence="14">The sequence shown here is derived from an EMBL/GenBank/DDBJ whole genome shotgun (WGS) entry which is preliminary data.</text>
</comment>
<keyword evidence="15" id="KW-1185">Reference proteome</keyword>
<dbReference type="InterPro" id="IPR023058">
    <property type="entry name" value="PPIase_PpiC_CS"/>
</dbReference>
<dbReference type="InterPro" id="IPR000297">
    <property type="entry name" value="PPIase_PpiC"/>
</dbReference>
<dbReference type="PROSITE" id="PS50198">
    <property type="entry name" value="PPIC_PPIASE_2"/>
    <property type="match status" value="1"/>
</dbReference>
<dbReference type="GO" id="GO:0003755">
    <property type="term" value="F:peptidyl-prolyl cis-trans isomerase activity"/>
    <property type="evidence" value="ECO:0007669"/>
    <property type="project" value="UniProtKB-KW"/>
</dbReference>
<keyword evidence="2" id="KW-1003">Cell membrane</keyword>
<evidence type="ECO:0000313" key="15">
    <source>
        <dbReference type="Proteomes" id="UP000265916"/>
    </source>
</evidence>
<evidence type="ECO:0000256" key="9">
    <source>
        <dbReference type="ARBA" id="ARBA00040743"/>
    </source>
</evidence>
<evidence type="ECO:0000313" key="14">
    <source>
        <dbReference type="EMBL" id="RIY34883.1"/>
    </source>
</evidence>
<organism evidence="14 15">
    <name type="scientific">Psittacicella hinzii</name>
    <dbReference type="NCBI Taxonomy" id="2028575"/>
    <lineage>
        <taxon>Bacteria</taxon>
        <taxon>Pseudomonadati</taxon>
        <taxon>Pseudomonadota</taxon>
        <taxon>Gammaproteobacteria</taxon>
        <taxon>Pasteurellales</taxon>
        <taxon>Psittacicellaceae</taxon>
        <taxon>Psittacicella</taxon>
    </lineage>
</organism>
<evidence type="ECO:0000256" key="7">
    <source>
        <dbReference type="ARBA" id="ARBA00023186"/>
    </source>
</evidence>
<evidence type="ECO:0000259" key="13">
    <source>
        <dbReference type="PROSITE" id="PS50198"/>
    </source>
</evidence>
<dbReference type="AlphaFoldDB" id="A0A3A1Y9A6"/>
<evidence type="ECO:0000256" key="4">
    <source>
        <dbReference type="ARBA" id="ARBA00022692"/>
    </source>
</evidence>
<keyword evidence="7" id="KW-0143">Chaperone</keyword>
<evidence type="ECO:0000256" key="6">
    <source>
        <dbReference type="ARBA" id="ARBA00023136"/>
    </source>
</evidence>
<dbReference type="Gene3D" id="3.10.50.40">
    <property type="match status" value="1"/>
</dbReference>